<dbReference type="Proteomes" id="UP000632222">
    <property type="component" value="Unassembled WGS sequence"/>
</dbReference>
<gene>
    <name evidence="1" type="ORF">GCM10008938_23630</name>
</gene>
<accession>A0ABQ2D090</accession>
<proteinExistence type="predicted"/>
<comment type="caution">
    <text evidence="1">The sequence shown here is derived from an EMBL/GenBank/DDBJ whole genome shotgun (WGS) entry which is preliminary data.</text>
</comment>
<evidence type="ECO:0000313" key="2">
    <source>
        <dbReference type="Proteomes" id="UP000632222"/>
    </source>
</evidence>
<reference evidence="2" key="1">
    <citation type="journal article" date="2019" name="Int. J. Syst. Evol. Microbiol.">
        <title>The Global Catalogue of Microorganisms (GCM) 10K type strain sequencing project: providing services to taxonomists for standard genome sequencing and annotation.</title>
        <authorList>
            <consortium name="The Broad Institute Genomics Platform"/>
            <consortium name="The Broad Institute Genome Sequencing Center for Infectious Disease"/>
            <person name="Wu L."/>
            <person name="Ma J."/>
        </authorList>
    </citation>
    <scope>NUCLEOTIDE SEQUENCE [LARGE SCALE GENOMIC DNA]</scope>
    <source>
        <strain evidence="2">JCM 14370</strain>
    </source>
</reference>
<evidence type="ECO:0000313" key="1">
    <source>
        <dbReference type="EMBL" id="GGJ36843.1"/>
    </source>
</evidence>
<dbReference type="RefSeq" id="WP_189002886.1">
    <property type="nucleotide sequence ID" value="NZ_BMOD01000007.1"/>
</dbReference>
<protein>
    <submittedName>
        <fullName evidence="1">Uncharacterized protein</fullName>
    </submittedName>
</protein>
<name>A0ABQ2D090_9DEIO</name>
<sequence length="118" mass="11875">MPLSVGTTFSATITLTNGKSAVMSLQKDPEKVAANKVAQNLLIAMGAVETSNGASSGADATCIYDSGQQKVFVQSGPESSEVSAPAPVNSVSCSSSLTQFDATVTTSGGVSVTRSLIK</sequence>
<organism evidence="1 2">
    <name type="scientific">Deinococcus roseus</name>
    <dbReference type="NCBI Taxonomy" id="392414"/>
    <lineage>
        <taxon>Bacteria</taxon>
        <taxon>Thermotogati</taxon>
        <taxon>Deinococcota</taxon>
        <taxon>Deinococci</taxon>
        <taxon>Deinococcales</taxon>
        <taxon>Deinococcaceae</taxon>
        <taxon>Deinococcus</taxon>
    </lineage>
</organism>
<keyword evidence="2" id="KW-1185">Reference proteome</keyword>
<dbReference type="EMBL" id="BMOD01000007">
    <property type="protein sequence ID" value="GGJ36843.1"/>
    <property type="molecule type" value="Genomic_DNA"/>
</dbReference>